<evidence type="ECO:0000259" key="8">
    <source>
        <dbReference type="Pfam" id="PF00884"/>
    </source>
</evidence>
<dbReference type="Gene3D" id="3.40.720.10">
    <property type="entry name" value="Alkaline Phosphatase, subunit A"/>
    <property type="match status" value="1"/>
</dbReference>
<comment type="similarity">
    <text evidence="2">Belongs to the sulfatase family.</text>
</comment>
<keyword evidence="5 9" id="KW-0378">Hydrolase</keyword>
<feature type="domain" description="Sulfatase N-terminal" evidence="8">
    <location>
        <begin position="24"/>
        <end position="352"/>
    </location>
</feature>
<dbReference type="GO" id="GO:0004065">
    <property type="term" value="F:arylsulfatase activity"/>
    <property type="evidence" value="ECO:0007669"/>
    <property type="project" value="UniProtKB-EC"/>
</dbReference>
<reference evidence="9 10" key="1">
    <citation type="submission" date="2019-02" db="EMBL/GenBank/DDBJ databases">
        <title>Deep-cultivation of Planctomycetes and their phenomic and genomic characterization uncovers novel biology.</title>
        <authorList>
            <person name="Wiegand S."/>
            <person name="Jogler M."/>
            <person name="Boedeker C."/>
            <person name="Pinto D."/>
            <person name="Vollmers J."/>
            <person name="Rivas-Marin E."/>
            <person name="Kohn T."/>
            <person name="Peeters S.H."/>
            <person name="Heuer A."/>
            <person name="Rast P."/>
            <person name="Oberbeckmann S."/>
            <person name="Bunk B."/>
            <person name="Jeske O."/>
            <person name="Meyerdierks A."/>
            <person name="Storesund J.E."/>
            <person name="Kallscheuer N."/>
            <person name="Luecker S."/>
            <person name="Lage O.M."/>
            <person name="Pohl T."/>
            <person name="Merkel B.J."/>
            <person name="Hornburger P."/>
            <person name="Mueller R.-W."/>
            <person name="Bruemmer F."/>
            <person name="Labrenz M."/>
            <person name="Spormann A.M."/>
            <person name="Op Den Camp H."/>
            <person name="Overmann J."/>
            <person name="Amann R."/>
            <person name="Jetten M.S.M."/>
            <person name="Mascher T."/>
            <person name="Medema M.H."/>
            <person name="Devos D.P."/>
            <person name="Kaster A.-K."/>
            <person name="Ovreas L."/>
            <person name="Rohde M."/>
            <person name="Galperin M.Y."/>
            <person name="Jogler C."/>
        </authorList>
    </citation>
    <scope>NUCLEOTIDE SEQUENCE [LARGE SCALE GENOMIC DNA]</scope>
    <source>
        <strain evidence="9 10">CA85</strain>
    </source>
</reference>
<dbReference type="AlphaFoldDB" id="A0A5C5Y0P1"/>
<evidence type="ECO:0000313" key="10">
    <source>
        <dbReference type="Proteomes" id="UP000318053"/>
    </source>
</evidence>
<feature type="chain" id="PRO_5022691654" evidence="7">
    <location>
        <begin position="22"/>
        <end position="475"/>
    </location>
</feature>
<keyword evidence="4 7" id="KW-0732">Signal</keyword>
<dbReference type="OrthoDB" id="9783154at2"/>
<keyword evidence="10" id="KW-1185">Reference proteome</keyword>
<gene>
    <name evidence="9" type="primary">atsA_28</name>
    <name evidence="9" type="ORF">CA85_20510</name>
</gene>
<evidence type="ECO:0000313" key="9">
    <source>
        <dbReference type="EMBL" id="TWT67202.1"/>
    </source>
</evidence>
<evidence type="ECO:0000256" key="7">
    <source>
        <dbReference type="SAM" id="SignalP"/>
    </source>
</evidence>
<proteinExistence type="inferred from homology"/>
<evidence type="ECO:0000256" key="6">
    <source>
        <dbReference type="ARBA" id="ARBA00022837"/>
    </source>
</evidence>
<feature type="signal peptide" evidence="7">
    <location>
        <begin position="1"/>
        <end position="21"/>
    </location>
</feature>
<dbReference type="InterPro" id="IPR000917">
    <property type="entry name" value="Sulfatase_N"/>
</dbReference>
<dbReference type="SUPFAM" id="SSF53649">
    <property type="entry name" value="Alkaline phosphatase-like"/>
    <property type="match status" value="1"/>
</dbReference>
<evidence type="ECO:0000256" key="4">
    <source>
        <dbReference type="ARBA" id="ARBA00022729"/>
    </source>
</evidence>
<keyword evidence="3" id="KW-0479">Metal-binding</keyword>
<dbReference type="PANTHER" id="PTHR42693">
    <property type="entry name" value="ARYLSULFATASE FAMILY MEMBER"/>
    <property type="match status" value="1"/>
</dbReference>
<dbReference type="InterPro" id="IPR017850">
    <property type="entry name" value="Alkaline_phosphatase_core_sf"/>
</dbReference>
<dbReference type="Proteomes" id="UP000318053">
    <property type="component" value="Unassembled WGS sequence"/>
</dbReference>
<dbReference type="Pfam" id="PF00884">
    <property type="entry name" value="Sulfatase"/>
    <property type="match status" value="1"/>
</dbReference>
<keyword evidence="6" id="KW-0106">Calcium</keyword>
<accession>A0A5C5Y0P1</accession>
<dbReference type="GO" id="GO:0046872">
    <property type="term" value="F:metal ion binding"/>
    <property type="evidence" value="ECO:0007669"/>
    <property type="project" value="UniProtKB-KW"/>
</dbReference>
<dbReference type="PANTHER" id="PTHR42693:SF42">
    <property type="entry name" value="ARYLSULFATASE G"/>
    <property type="match status" value="1"/>
</dbReference>
<evidence type="ECO:0000256" key="3">
    <source>
        <dbReference type="ARBA" id="ARBA00022723"/>
    </source>
</evidence>
<organism evidence="9 10">
    <name type="scientific">Allorhodopirellula solitaria</name>
    <dbReference type="NCBI Taxonomy" id="2527987"/>
    <lineage>
        <taxon>Bacteria</taxon>
        <taxon>Pseudomonadati</taxon>
        <taxon>Planctomycetota</taxon>
        <taxon>Planctomycetia</taxon>
        <taxon>Pirellulales</taxon>
        <taxon>Pirellulaceae</taxon>
        <taxon>Allorhodopirellula</taxon>
    </lineage>
</organism>
<dbReference type="CDD" id="cd16144">
    <property type="entry name" value="ARS_like"/>
    <property type="match status" value="1"/>
</dbReference>
<dbReference type="EMBL" id="SJPK01000004">
    <property type="protein sequence ID" value="TWT67202.1"/>
    <property type="molecule type" value="Genomic_DNA"/>
</dbReference>
<protein>
    <submittedName>
        <fullName evidence="9">Arylsulfatase</fullName>
        <ecNumber evidence="9">3.1.6.1</ecNumber>
    </submittedName>
</protein>
<dbReference type="RefSeq" id="WP_146391133.1">
    <property type="nucleotide sequence ID" value="NZ_SJPK01000004.1"/>
</dbReference>
<evidence type="ECO:0000256" key="5">
    <source>
        <dbReference type="ARBA" id="ARBA00022801"/>
    </source>
</evidence>
<dbReference type="EC" id="3.1.6.1" evidence="9"/>
<sequence precursor="true">MRYPFALVLLLLATWSQQSIAAPPAVVLILVDDLGWSDLGCYGHPYHRTPHIDALASQGMKFTDAYSPAPICSAARASILTGKTVPRNHFEFVTKSKPGEQRIDAVVPLQAPPLTVNLPLEERTIAEHLKDQNYLTAFFGKWHVSQHFGGRYLAWDPEYGPRKQGFQVAVEDFGDHPYAWRKKEKPASLPAGVFPTDSLIDSTADFLRQPHEQPFFAMVSLYHVHTPVKNRCRWLVDQHRDRIPSDATNRKKRLEYAAFVETLDHHVGTLLDAIESSGEADNTLVLFMSDNGGHPEFCANAPLRGSKWNLYEGGIRVPLIARWPAKIEAGSQCDTPVIGYDLLPTLTDVAGAQADGGDGTSLVPLLSDPETDFDRELVWSFPYYHPETGYVAALDEVGVNDFAVSKTRPQSAVRRGQYKLLQFYEDQRIELYDLSSDVSEQHDLSGTQPQLAEELARLLRATLDQMNARLAVRKE</sequence>
<comment type="cofactor">
    <cofactor evidence="1">
        <name>Ca(2+)</name>
        <dbReference type="ChEBI" id="CHEBI:29108"/>
    </cofactor>
</comment>
<name>A0A5C5Y0P1_9BACT</name>
<comment type="caution">
    <text evidence="9">The sequence shown here is derived from an EMBL/GenBank/DDBJ whole genome shotgun (WGS) entry which is preliminary data.</text>
</comment>
<evidence type="ECO:0000256" key="2">
    <source>
        <dbReference type="ARBA" id="ARBA00008779"/>
    </source>
</evidence>
<dbReference type="Gene3D" id="3.30.1120.10">
    <property type="match status" value="1"/>
</dbReference>
<dbReference type="InterPro" id="IPR050738">
    <property type="entry name" value="Sulfatase"/>
</dbReference>
<evidence type="ECO:0000256" key="1">
    <source>
        <dbReference type="ARBA" id="ARBA00001913"/>
    </source>
</evidence>